<sequence>MMYLFLIVAALAFAAGFRRSMYDGIPPVIWWRQQRLYRRPRQIIGRLAKVVLGVALLIASVVVALMLLGVVLAAVLLACLLAGLWWKLRSAARAAAPHLYPAERDDVEPPELAEPMIWPPGAIPDPEDPEDPHNPRALEW</sequence>
<feature type="region of interest" description="Disordered" evidence="1">
    <location>
        <begin position="105"/>
        <end position="140"/>
    </location>
</feature>
<feature type="transmembrane region" description="Helical" evidence="2">
    <location>
        <begin position="50"/>
        <end position="83"/>
    </location>
</feature>
<evidence type="ECO:0000313" key="3">
    <source>
        <dbReference type="EMBL" id="MBB4936013.1"/>
    </source>
</evidence>
<evidence type="ECO:0000256" key="1">
    <source>
        <dbReference type="SAM" id="MobiDB-lite"/>
    </source>
</evidence>
<gene>
    <name evidence="3" type="ORF">FHR32_000318</name>
</gene>
<evidence type="ECO:0000313" key="4">
    <source>
        <dbReference type="Proteomes" id="UP000534286"/>
    </source>
</evidence>
<keyword evidence="4" id="KW-1185">Reference proteome</keyword>
<dbReference type="AlphaFoldDB" id="A0A7W7W6N9"/>
<protein>
    <submittedName>
        <fullName evidence="3">Uncharacterized protein</fullName>
    </submittedName>
</protein>
<dbReference type="RefSeq" id="WP_184752309.1">
    <property type="nucleotide sequence ID" value="NZ_BAABEK010000163.1"/>
</dbReference>
<keyword evidence="2" id="KW-0472">Membrane</keyword>
<keyword evidence="2" id="KW-0812">Transmembrane</keyword>
<organism evidence="3 4">
    <name type="scientific">Streptosporangium album</name>
    <dbReference type="NCBI Taxonomy" id="47479"/>
    <lineage>
        <taxon>Bacteria</taxon>
        <taxon>Bacillati</taxon>
        <taxon>Actinomycetota</taxon>
        <taxon>Actinomycetes</taxon>
        <taxon>Streptosporangiales</taxon>
        <taxon>Streptosporangiaceae</taxon>
        <taxon>Streptosporangium</taxon>
    </lineage>
</organism>
<feature type="compositionally biased region" description="Basic and acidic residues" evidence="1">
    <location>
        <begin position="131"/>
        <end position="140"/>
    </location>
</feature>
<reference evidence="3 4" key="1">
    <citation type="submission" date="2020-08" db="EMBL/GenBank/DDBJ databases">
        <title>Sequencing the genomes of 1000 actinobacteria strains.</title>
        <authorList>
            <person name="Klenk H.-P."/>
        </authorList>
    </citation>
    <scope>NUCLEOTIDE SEQUENCE [LARGE SCALE GENOMIC DNA]</scope>
    <source>
        <strain evidence="3 4">DSM 43023</strain>
    </source>
</reference>
<name>A0A7W7W6N9_9ACTN</name>
<proteinExistence type="predicted"/>
<evidence type="ECO:0000256" key="2">
    <source>
        <dbReference type="SAM" id="Phobius"/>
    </source>
</evidence>
<dbReference type="EMBL" id="JACHJU010000001">
    <property type="protein sequence ID" value="MBB4936013.1"/>
    <property type="molecule type" value="Genomic_DNA"/>
</dbReference>
<keyword evidence="2" id="KW-1133">Transmembrane helix</keyword>
<dbReference type="Proteomes" id="UP000534286">
    <property type="component" value="Unassembled WGS sequence"/>
</dbReference>
<accession>A0A7W7W6N9</accession>
<comment type="caution">
    <text evidence="3">The sequence shown here is derived from an EMBL/GenBank/DDBJ whole genome shotgun (WGS) entry which is preliminary data.</text>
</comment>